<dbReference type="PANTHER" id="PTHR11071">
    <property type="entry name" value="PEPTIDYL-PROLYL CIS-TRANS ISOMERASE"/>
    <property type="match status" value="1"/>
</dbReference>
<sequence>MLLAALPSRVKLISGRSLAFTAARMYSAGPTVANPVVYFDIAADNQPVGRVTFELNADVVPKTAAGKQWRSGLRHCISVQEVSLQSLVRNQVVSQPGHDWESHMAAHNWTSVDRENFRALCTGEHGFGYKGSIFHRIIPQFMCQGGDFTNHNGTGGKSIYGPKFKDENFQLKHTGPGILSMANAGPNTNGSQFFICTDKTEWLDGKHVVFGSVTQGLDVIRKVEMFGSRSGRTSKTITITDCGEVK</sequence>
<feature type="domain" description="PPIase cyclophilin-type" evidence="6">
    <location>
        <begin position="38"/>
        <end position="244"/>
    </location>
</feature>
<protein>
    <recommendedName>
        <fullName evidence="5">Peptidyl-prolyl cis-trans isomerase</fullName>
        <shortName evidence="5">PPIase</shortName>
        <ecNumber evidence="5">5.2.1.8</ecNumber>
    </recommendedName>
</protein>
<dbReference type="RefSeq" id="XP_014035944.1">
    <property type="nucleotide sequence ID" value="XM_014180469.2"/>
</dbReference>
<keyword evidence="7" id="KW-1185">Reference proteome</keyword>
<dbReference type="FunFam" id="2.40.100.10:FF:000013">
    <property type="entry name" value="Peptidyl-prolyl cis-trans isomerase"/>
    <property type="match status" value="1"/>
</dbReference>
<comment type="catalytic activity">
    <reaction evidence="1 5">
        <text>[protein]-peptidylproline (omega=180) = [protein]-peptidylproline (omega=0)</text>
        <dbReference type="Rhea" id="RHEA:16237"/>
        <dbReference type="Rhea" id="RHEA-COMP:10747"/>
        <dbReference type="Rhea" id="RHEA-COMP:10748"/>
        <dbReference type="ChEBI" id="CHEBI:83833"/>
        <dbReference type="ChEBI" id="CHEBI:83834"/>
        <dbReference type="EC" id="5.2.1.8"/>
    </reaction>
</comment>
<keyword evidence="3 5" id="KW-0697">Rotamase</keyword>
<evidence type="ECO:0000256" key="1">
    <source>
        <dbReference type="ARBA" id="ARBA00000971"/>
    </source>
</evidence>
<dbReference type="OrthoDB" id="193499at2759"/>
<evidence type="ECO:0000313" key="7">
    <source>
        <dbReference type="Proteomes" id="UP001652741"/>
    </source>
</evidence>
<dbReference type="CDD" id="cd01926">
    <property type="entry name" value="cyclophilin_ABH_like"/>
    <property type="match status" value="1"/>
</dbReference>
<dbReference type="GO" id="GO:0016018">
    <property type="term" value="F:cyclosporin A binding"/>
    <property type="evidence" value="ECO:0007669"/>
    <property type="project" value="TreeGrafter"/>
</dbReference>
<dbReference type="GO" id="GO:0006457">
    <property type="term" value="P:protein folding"/>
    <property type="evidence" value="ECO:0007669"/>
    <property type="project" value="InterPro"/>
</dbReference>
<proteinExistence type="inferred from homology"/>
<dbReference type="InterPro" id="IPR020892">
    <property type="entry name" value="Cyclophilin-type_PPIase_CS"/>
</dbReference>
<evidence type="ECO:0000256" key="3">
    <source>
        <dbReference type="ARBA" id="ARBA00023110"/>
    </source>
</evidence>
<dbReference type="GO" id="GO:0003755">
    <property type="term" value="F:peptidyl-prolyl cis-trans isomerase activity"/>
    <property type="evidence" value="ECO:0007669"/>
    <property type="project" value="UniProtKB-UniRule"/>
</dbReference>
<evidence type="ECO:0000313" key="8">
    <source>
        <dbReference type="RefSeq" id="XP_014035944.1"/>
    </source>
</evidence>
<dbReference type="PIRSF" id="PIRSF001467">
    <property type="entry name" value="Peptidylpro_ismrse"/>
    <property type="match status" value="1"/>
</dbReference>
<dbReference type="GeneID" id="106589992"/>
<dbReference type="AlphaFoldDB" id="A0A1S3Q971"/>
<dbReference type="InterPro" id="IPR024936">
    <property type="entry name" value="Cyclophilin-type_PPIase"/>
</dbReference>
<reference evidence="8" key="1">
    <citation type="submission" date="2025-08" db="UniProtKB">
        <authorList>
            <consortium name="RefSeq"/>
        </authorList>
    </citation>
    <scope>IDENTIFICATION</scope>
</reference>
<dbReference type="PROSITE" id="PS00170">
    <property type="entry name" value="CSA_PPIASE_1"/>
    <property type="match status" value="1"/>
</dbReference>
<evidence type="ECO:0000259" key="6">
    <source>
        <dbReference type="PROSITE" id="PS50072"/>
    </source>
</evidence>
<evidence type="ECO:0000256" key="4">
    <source>
        <dbReference type="ARBA" id="ARBA00023235"/>
    </source>
</evidence>
<name>A0A1S3Q971_SALSA</name>
<dbReference type="Pfam" id="PF00160">
    <property type="entry name" value="Pro_isomerase"/>
    <property type="match status" value="1"/>
</dbReference>
<organism evidence="7 8">
    <name type="scientific">Salmo salar</name>
    <name type="common">Atlantic salmon</name>
    <dbReference type="NCBI Taxonomy" id="8030"/>
    <lineage>
        <taxon>Eukaryota</taxon>
        <taxon>Metazoa</taxon>
        <taxon>Chordata</taxon>
        <taxon>Craniata</taxon>
        <taxon>Vertebrata</taxon>
        <taxon>Euteleostomi</taxon>
        <taxon>Actinopterygii</taxon>
        <taxon>Neopterygii</taxon>
        <taxon>Teleostei</taxon>
        <taxon>Protacanthopterygii</taxon>
        <taxon>Salmoniformes</taxon>
        <taxon>Salmonidae</taxon>
        <taxon>Salmoninae</taxon>
        <taxon>Salmo</taxon>
    </lineage>
</organism>
<accession>A0A1S3Q971</accession>
<dbReference type="EC" id="5.2.1.8" evidence="5"/>
<dbReference type="PANTHER" id="PTHR11071:SF577">
    <property type="entry name" value="PEPTIDYL-PROLYL CIS-TRANS ISOMERASE"/>
    <property type="match status" value="1"/>
</dbReference>
<comment type="function">
    <text evidence="2 5">PPIases accelerate the folding of proteins. It catalyzes the cis-trans isomerization of proline imidic peptide bonds in oligopeptides.</text>
</comment>
<dbReference type="OMA" id="FNQDMQM"/>
<keyword evidence="4 5" id="KW-0413">Isomerase</keyword>
<comment type="similarity">
    <text evidence="5">Belongs to the cyclophilin-type PPIase family.</text>
</comment>
<dbReference type="Proteomes" id="UP001652741">
    <property type="component" value="Chromosome ssa28"/>
</dbReference>
<dbReference type="PROSITE" id="PS50072">
    <property type="entry name" value="CSA_PPIASE_2"/>
    <property type="match status" value="1"/>
</dbReference>
<dbReference type="SUPFAM" id="SSF50891">
    <property type="entry name" value="Cyclophilin-like"/>
    <property type="match status" value="2"/>
</dbReference>
<dbReference type="InterPro" id="IPR002130">
    <property type="entry name" value="Cyclophilin-type_PPIase_dom"/>
</dbReference>
<dbReference type="InterPro" id="IPR029000">
    <property type="entry name" value="Cyclophilin-like_dom_sf"/>
</dbReference>
<dbReference type="GO" id="GO:0005737">
    <property type="term" value="C:cytoplasm"/>
    <property type="evidence" value="ECO:0007669"/>
    <property type="project" value="TreeGrafter"/>
</dbReference>
<dbReference type="Gene3D" id="2.40.100.10">
    <property type="entry name" value="Cyclophilin-like"/>
    <property type="match status" value="2"/>
</dbReference>
<dbReference type="KEGG" id="sasa:106589992"/>
<gene>
    <name evidence="8" type="primary">LOC106589992</name>
</gene>
<evidence type="ECO:0000256" key="2">
    <source>
        <dbReference type="ARBA" id="ARBA00002388"/>
    </source>
</evidence>
<dbReference type="PRINTS" id="PR00153">
    <property type="entry name" value="CSAPPISMRASE"/>
</dbReference>
<evidence type="ECO:0000256" key="5">
    <source>
        <dbReference type="RuleBase" id="RU363019"/>
    </source>
</evidence>